<dbReference type="KEGG" id="ppeg:KUA23_13900"/>
<evidence type="ECO:0000256" key="1">
    <source>
        <dbReference type="SAM" id="SignalP"/>
    </source>
</evidence>
<feature type="chain" id="PRO_5044847813" description="Lipocalin-like domain-containing protein" evidence="1">
    <location>
        <begin position="22"/>
        <end position="157"/>
    </location>
</feature>
<accession>A0ABD7TPZ6</accession>
<reference evidence="2" key="2">
    <citation type="submission" date="2024-04" db="EMBL/GenBank/DDBJ databases">
        <authorList>
            <person name="Diaz M."/>
            <person name="Bach T."/>
            <person name="Gonzalez Anta G."/>
            <person name="Agaras B."/>
            <person name="Wibberg D."/>
            <person name="Noguera F."/>
            <person name="Canciani W."/>
            <person name="Ybarra T."/>
            <person name="Nunez M.L."/>
            <person name="Valverde C."/>
        </authorList>
    </citation>
    <scope>NUCLEOTIDE SEQUENCE</scope>
    <source>
        <strain evidence="2">1008</strain>
    </source>
</reference>
<dbReference type="Proteomes" id="UP001056907">
    <property type="component" value="Chromosome"/>
</dbReference>
<evidence type="ECO:0000313" key="2">
    <source>
        <dbReference type="EMBL" id="USW03716.1"/>
    </source>
</evidence>
<dbReference type="EMBL" id="CP078013">
    <property type="protein sequence ID" value="USW03716.1"/>
    <property type="molecule type" value="Genomic_DNA"/>
</dbReference>
<feature type="signal peptide" evidence="1">
    <location>
        <begin position="1"/>
        <end position="21"/>
    </location>
</feature>
<dbReference type="AlphaFoldDB" id="A0ABD7TPZ6"/>
<organism evidence="2 3">
    <name type="scientific">Pseudomonas pergaminensis</name>
    <dbReference type="NCBI Taxonomy" id="2853159"/>
    <lineage>
        <taxon>Bacteria</taxon>
        <taxon>Pseudomonadati</taxon>
        <taxon>Pseudomonadota</taxon>
        <taxon>Gammaproteobacteria</taxon>
        <taxon>Pseudomonadales</taxon>
        <taxon>Pseudomonadaceae</taxon>
        <taxon>Pseudomonas</taxon>
    </lineage>
</organism>
<reference evidence="2" key="1">
    <citation type="journal article" date="2022" name="Front. Plant Sci.">
        <title>Agronomic efficiency and genome mining analysis of the wheat-biostimulant rhizospheric bacterium Pseudomonas pergaminensis sp. nov. strain 1008T.</title>
        <authorList>
            <person name="Diaz M."/>
            <person name="Bach T."/>
            <person name="Gonzalez Anta G."/>
            <person name="Agaras B."/>
            <person name="Wibberg D."/>
            <person name="Noguera F."/>
            <person name="Canciani W."/>
            <person name="Valverde C."/>
        </authorList>
    </citation>
    <scope>NUCLEOTIDE SEQUENCE</scope>
    <source>
        <strain evidence="2">1008</strain>
    </source>
</reference>
<proteinExistence type="predicted"/>
<keyword evidence="1" id="KW-0732">Signal</keyword>
<evidence type="ECO:0008006" key="4">
    <source>
        <dbReference type="Google" id="ProtNLM"/>
    </source>
</evidence>
<dbReference type="RefSeq" id="WP_139372220.1">
    <property type="nucleotide sequence ID" value="NZ_CP078013.2"/>
</dbReference>
<name>A0ABD7TPZ6_9PSED</name>
<gene>
    <name evidence="2" type="ORF">KUA23_13900</name>
</gene>
<evidence type="ECO:0000313" key="3">
    <source>
        <dbReference type="Proteomes" id="UP001056907"/>
    </source>
</evidence>
<sequence length="157" mass="16670">MLKPLGILIAATVSLSATAYAGNTPPVASASQLEGRWEVISATVGNGRIQSLSNDDPSLMGKRLSITATRLFWDHVQNATDAPCEKPSIKPTRRDNDADARATVRKAGGPALSAFSVACESGSWGPNKAPSPTILAMPDGSIAIWWFDNGLLRLRRI</sequence>
<protein>
    <recommendedName>
        <fullName evidence="4">Lipocalin-like domain-containing protein</fullName>
    </recommendedName>
</protein>